<evidence type="ECO:0000256" key="1">
    <source>
        <dbReference type="ARBA" id="ARBA00004267"/>
    </source>
</evidence>
<dbReference type="GO" id="GO:0000278">
    <property type="term" value="P:mitotic cell cycle"/>
    <property type="evidence" value="ECO:0007669"/>
    <property type="project" value="TreeGrafter"/>
</dbReference>
<reference evidence="8 9" key="1">
    <citation type="journal article" date="2020" name="IScience">
        <title>Genome Sequencing of the Endangered Kingdonia uniflora (Circaeasteraceae, Ranunculales) Reveals Potential Mechanisms of Evolutionary Specialization.</title>
        <authorList>
            <person name="Sun Y."/>
            <person name="Deng T."/>
            <person name="Zhang A."/>
            <person name="Moore M.J."/>
            <person name="Landis J.B."/>
            <person name="Lin N."/>
            <person name="Zhang H."/>
            <person name="Zhang X."/>
            <person name="Huang J."/>
            <person name="Zhang X."/>
            <person name="Sun H."/>
            <person name="Wang H."/>
        </authorList>
    </citation>
    <scope>NUCLEOTIDE SEQUENCE [LARGE SCALE GENOMIC DNA]</scope>
    <source>
        <strain evidence="8">TB1705</strain>
        <tissue evidence="8">Leaf</tissue>
    </source>
</reference>
<dbReference type="OrthoDB" id="1709890at2759"/>
<dbReference type="PANTHER" id="PTHR19302">
    <property type="entry name" value="GAMMA TUBULIN COMPLEX PROTEIN"/>
    <property type="match status" value="1"/>
</dbReference>
<evidence type="ECO:0000313" key="8">
    <source>
        <dbReference type="EMBL" id="KAF6158965.1"/>
    </source>
</evidence>
<dbReference type="GO" id="GO:0005874">
    <property type="term" value="C:microtubule"/>
    <property type="evidence" value="ECO:0007669"/>
    <property type="project" value="UniProtKB-KW"/>
</dbReference>
<dbReference type="InterPro" id="IPR041470">
    <property type="entry name" value="GCP_N"/>
</dbReference>
<dbReference type="GO" id="GO:0000922">
    <property type="term" value="C:spindle pole"/>
    <property type="evidence" value="ECO:0007669"/>
    <property type="project" value="InterPro"/>
</dbReference>
<evidence type="ECO:0000256" key="5">
    <source>
        <dbReference type="RuleBase" id="RU363050"/>
    </source>
</evidence>
<keyword evidence="9" id="KW-1185">Reference proteome</keyword>
<dbReference type="GO" id="GO:0051011">
    <property type="term" value="F:microtubule minus-end binding"/>
    <property type="evidence" value="ECO:0007669"/>
    <property type="project" value="TreeGrafter"/>
</dbReference>
<evidence type="ECO:0000259" key="7">
    <source>
        <dbReference type="Pfam" id="PF17681"/>
    </source>
</evidence>
<evidence type="ECO:0000256" key="2">
    <source>
        <dbReference type="ARBA" id="ARBA00022490"/>
    </source>
</evidence>
<dbReference type="GO" id="GO:0007020">
    <property type="term" value="P:microtubule nucleation"/>
    <property type="evidence" value="ECO:0007669"/>
    <property type="project" value="InterPro"/>
</dbReference>
<dbReference type="GO" id="GO:0051225">
    <property type="term" value="P:spindle assembly"/>
    <property type="evidence" value="ECO:0007669"/>
    <property type="project" value="TreeGrafter"/>
</dbReference>
<accession>A0A7J7MVM7</accession>
<dbReference type="Proteomes" id="UP000541444">
    <property type="component" value="Unassembled WGS sequence"/>
</dbReference>
<evidence type="ECO:0000256" key="4">
    <source>
        <dbReference type="ARBA" id="ARBA00023212"/>
    </source>
</evidence>
<keyword evidence="4 5" id="KW-0206">Cytoskeleton</keyword>
<proteinExistence type="inferred from homology"/>
<protein>
    <recommendedName>
        <fullName evidence="5">Gamma-tubulin complex component</fullName>
    </recommendedName>
</protein>
<comment type="subcellular location">
    <subcellularLocation>
        <location evidence="1 5">Cytoplasm</location>
        <location evidence="1 5">Cytoskeleton</location>
        <location evidence="1 5">Microtubule organizing center</location>
    </subcellularLocation>
</comment>
<evidence type="ECO:0000256" key="6">
    <source>
        <dbReference type="SAM" id="MobiDB-lite"/>
    </source>
</evidence>
<keyword evidence="2 5" id="KW-0963">Cytoplasm</keyword>
<feature type="compositionally biased region" description="Basic and acidic residues" evidence="6">
    <location>
        <begin position="575"/>
        <end position="592"/>
    </location>
</feature>
<dbReference type="InterPro" id="IPR007259">
    <property type="entry name" value="GCP"/>
</dbReference>
<comment type="similarity">
    <text evidence="5">Belongs to the TUBGCP family.</text>
</comment>
<comment type="function">
    <text evidence="5">Component of the gamma-tubulin ring complex (gTuRC) which mediates microtubule nucleation.</text>
</comment>
<keyword evidence="3 5" id="KW-0493">Microtubule</keyword>
<dbReference type="GO" id="GO:0051321">
    <property type="term" value="P:meiotic cell cycle"/>
    <property type="evidence" value="ECO:0007669"/>
    <property type="project" value="TreeGrafter"/>
</dbReference>
<dbReference type="GO" id="GO:0043015">
    <property type="term" value="F:gamma-tubulin binding"/>
    <property type="evidence" value="ECO:0007669"/>
    <property type="project" value="InterPro"/>
</dbReference>
<evidence type="ECO:0000256" key="3">
    <source>
        <dbReference type="ARBA" id="ARBA00022701"/>
    </source>
</evidence>
<sequence>MCRLLWHGHQVMYHQVASWMVYGILQDQHAEFFIRRYLFPKKISDARASALGVLEPMPQYQYLVPISVVVAQTLSLYSTRHPYTESHKGALEVMEEIPLIFRYENMDVESESGSTQKFDKVVQKSPDHASLTDWHLGFHIFLDLLPNHIHMRVAESILFAGKAVRVLRNPSSAFKSQDAVSSQQVSRGSQKVVGYTGHSAFQKKPIADRKLIEEDLLPQSEADKIDTMLQELKESSEFHKRSFESAADSVRAIAASHLWQLVVVRADLNGHLKTLKDYFLLAKGDFFQVDNGFIAECEGELLYFGQTNKKLVSLLKIHRQPNSKKNDDLEMNDSNDQLTTLEMTVFDLTSTVEELVKQLHLTNLATSTSVKRRGRSKKKGVMEVDGEDDIAEIDNDYSDAESVKKRSGIESLSWKEFKVLVQKQFYSIGYEQERWYKGHNLCQKFEQSVQEYTTVFHNQVLVLDIDVDEYEVFMKYTRGLSESIRRELKLFTAANIEDATVKAIAIEDKYLKSDKEDDKNKLGYKSSWKYEHKGESKGEGSLSKENSCNHCKASGHISYICWKLYPELRPKEEKSKKERYALAAKDSHKVGNETDNTQS</sequence>
<name>A0A7J7MVM7_9MAGN</name>
<dbReference type="GO" id="GO:0000930">
    <property type="term" value="C:gamma-tubulin complex"/>
    <property type="evidence" value="ECO:0007669"/>
    <property type="project" value="TreeGrafter"/>
</dbReference>
<evidence type="ECO:0000313" key="9">
    <source>
        <dbReference type="Proteomes" id="UP000541444"/>
    </source>
</evidence>
<dbReference type="GO" id="GO:0031122">
    <property type="term" value="P:cytoplasmic microtubule organization"/>
    <property type="evidence" value="ECO:0007669"/>
    <property type="project" value="TreeGrafter"/>
</dbReference>
<dbReference type="EMBL" id="JACGCM010001210">
    <property type="protein sequence ID" value="KAF6158965.1"/>
    <property type="molecule type" value="Genomic_DNA"/>
</dbReference>
<organism evidence="8 9">
    <name type="scientific">Kingdonia uniflora</name>
    <dbReference type="NCBI Taxonomy" id="39325"/>
    <lineage>
        <taxon>Eukaryota</taxon>
        <taxon>Viridiplantae</taxon>
        <taxon>Streptophyta</taxon>
        <taxon>Embryophyta</taxon>
        <taxon>Tracheophyta</taxon>
        <taxon>Spermatophyta</taxon>
        <taxon>Magnoliopsida</taxon>
        <taxon>Ranunculales</taxon>
        <taxon>Circaeasteraceae</taxon>
        <taxon>Kingdonia</taxon>
    </lineage>
</organism>
<feature type="region of interest" description="Disordered" evidence="6">
    <location>
        <begin position="575"/>
        <end position="599"/>
    </location>
</feature>
<gene>
    <name evidence="8" type="ORF">GIB67_042046</name>
</gene>
<feature type="domain" description="Gamma tubulin complex component protein N-terminal" evidence="7">
    <location>
        <begin position="3"/>
        <end position="263"/>
    </location>
</feature>
<dbReference type="PANTHER" id="PTHR19302:SF27">
    <property type="entry name" value="GAMMA-TUBULIN COMPLEX COMPONENT 4"/>
    <property type="match status" value="1"/>
</dbReference>
<dbReference type="AlphaFoldDB" id="A0A7J7MVM7"/>
<dbReference type="Pfam" id="PF17681">
    <property type="entry name" value="GCP_N_terminal"/>
    <property type="match status" value="1"/>
</dbReference>
<comment type="caution">
    <text evidence="8">The sequence shown here is derived from an EMBL/GenBank/DDBJ whole genome shotgun (WGS) entry which is preliminary data.</text>
</comment>